<dbReference type="SMART" id="SM00754">
    <property type="entry name" value="CHRD"/>
    <property type="match status" value="2"/>
</dbReference>
<dbReference type="InterPro" id="IPR010895">
    <property type="entry name" value="CHRD"/>
</dbReference>
<evidence type="ECO:0000259" key="1">
    <source>
        <dbReference type="PROSITE" id="PS50933"/>
    </source>
</evidence>
<dbReference type="RefSeq" id="WP_182803131.1">
    <property type="nucleotide sequence ID" value="NZ_CP060007.1"/>
</dbReference>
<dbReference type="PANTHER" id="PTHR46526:SF1">
    <property type="entry name" value="CHORDIN"/>
    <property type="match status" value="1"/>
</dbReference>
<accession>A0A7G5XGV6</accession>
<dbReference type="GO" id="GO:0005615">
    <property type="term" value="C:extracellular space"/>
    <property type="evidence" value="ECO:0007669"/>
    <property type="project" value="TreeGrafter"/>
</dbReference>
<keyword evidence="3" id="KW-1185">Reference proteome</keyword>
<evidence type="ECO:0000313" key="2">
    <source>
        <dbReference type="EMBL" id="QNA44709.1"/>
    </source>
</evidence>
<organism evidence="2 3">
    <name type="scientific">Lacibacter sediminis</name>
    <dbReference type="NCBI Taxonomy" id="2760713"/>
    <lineage>
        <taxon>Bacteria</taxon>
        <taxon>Pseudomonadati</taxon>
        <taxon>Bacteroidota</taxon>
        <taxon>Chitinophagia</taxon>
        <taxon>Chitinophagales</taxon>
        <taxon>Chitinophagaceae</taxon>
        <taxon>Lacibacter</taxon>
    </lineage>
</organism>
<sequence>MKTLVLNSAMLLICTAFLFSCKKDKNDGPTVRIVKEWTLPLSTKNENPAPAGRNETGTFVLRIMSDNSVQYNITVTGLAAGDALTAAHIHTGNPIVNGGVILNFTPTFTGGTASGSVANVRPTLLDSMNNGTAELYVNVHSTQVTSGLVRAQLNSTVQWAQDVALSGANEVPAVATTATGSARFRLTTDGKLYYVVNVTGLTAGDGDLTAAHIHNGAAGTNGTVLVGLISTVADFGVNKQLQLTDVQKTAIEGTGALYVNAHSTLFPAGIVRGQIR</sequence>
<proteinExistence type="predicted"/>
<dbReference type="PROSITE" id="PS50933">
    <property type="entry name" value="CHRD"/>
    <property type="match status" value="1"/>
</dbReference>
<dbReference type="Proteomes" id="UP000515344">
    <property type="component" value="Chromosome"/>
</dbReference>
<dbReference type="PANTHER" id="PTHR46526">
    <property type="entry name" value="CHORDIN"/>
    <property type="match status" value="1"/>
</dbReference>
<dbReference type="Pfam" id="PF07452">
    <property type="entry name" value="CHRD"/>
    <property type="match status" value="2"/>
</dbReference>
<dbReference type="GO" id="GO:0036122">
    <property type="term" value="F:BMP binding"/>
    <property type="evidence" value="ECO:0007669"/>
    <property type="project" value="TreeGrafter"/>
</dbReference>
<dbReference type="KEGG" id="lacs:H4075_00495"/>
<evidence type="ECO:0000313" key="3">
    <source>
        <dbReference type="Proteomes" id="UP000515344"/>
    </source>
</evidence>
<feature type="domain" description="CHRD" evidence="1">
    <location>
        <begin position="157"/>
        <end position="276"/>
    </location>
</feature>
<gene>
    <name evidence="2" type="ORF">H4075_00495</name>
</gene>
<reference evidence="3" key="1">
    <citation type="submission" date="2020-08" db="EMBL/GenBank/DDBJ databases">
        <title>Lacibacter sp. S13-6-6 genome sequencing.</title>
        <authorList>
            <person name="Jin L."/>
        </authorList>
    </citation>
    <scope>NUCLEOTIDE SEQUENCE [LARGE SCALE GENOMIC DNA]</scope>
    <source>
        <strain evidence="3">S13-6-6</strain>
    </source>
</reference>
<protein>
    <submittedName>
        <fullName evidence="2">CHRD domain-containing protein</fullName>
    </submittedName>
</protein>
<dbReference type="InterPro" id="IPR052278">
    <property type="entry name" value="Chordin-like_regulators"/>
</dbReference>
<dbReference type="EMBL" id="CP060007">
    <property type="protein sequence ID" value="QNA44709.1"/>
    <property type="molecule type" value="Genomic_DNA"/>
</dbReference>
<name>A0A7G5XGV6_9BACT</name>
<dbReference type="PROSITE" id="PS51257">
    <property type="entry name" value="PROKAR_LIPOPROTEIN"/>
    <property type="match status" value="1"/>
</dbReference>
<dbReference type="AlphaFoldDB" id="A0A7G5XGV6"/>